<evidence type="ECO:0000313" key="6">
    <source>
        <dbReference type="Proteomes" id="UP000018979"/>
    </source>
</evidence>
<gene>
    <name evidence="5" type="ORF">SMDB11_4433</name>
</gene>
<dbReference type="SUPFAM" id="SSF46894">
    <property type="entry name" value="C-terminal effector domain of the bipartite response regulators"/>
    <property type="match status" value="1"/>
</dbReference>
<feature type="domain" description="OmpR/PhoB-type" evidence="4">
    <location>
        <begin position="4"/>
        <end position="109"/>
    </location>
</feature>
<accession>A0ABC9IQJ8</accession>
<dbReference type="GO" id="GO:0003677">
    <property type="term" value="F:DNA binding"/>
    <property type="evidence" value="ECO:0007669"/>
    <property type="project" value="UniProtKB-UniRule"/>
</dbReference>
<feature type="transmembrane region" description="Helical" evidence="3">
    <location>
        <begin position="144"/>
        <end position="163"/>
    </location>
</feature>
<keyword evidence="3" id="KW-0812">Transmembrane</keyword>
<dbReference type="Pfam" id="PF00486">
    <property type="entry name" value="Trans_reg_C"/>
    <property type="match status" value="1"/>
</dbReference>
<keyword evidence="3" id="KW-1133">Transmembrane helix</keyword>
<dbReference type="InterPro" id="IPR001867">
    <property type="entry name" value="OmpR/PhoB-type_DNA-bd"/>
</dbReference>
<dbReference type="SMART" id="SM00862">
    <property type="entry name" value="Trans_reg_C"/>
    <property type="match status" value="1"/>
</dbReference>
<reference evidence="5 6" key="1">
    <citation type="submission" date="2013-06" db="EMBL/GenBank/DDBJ databases">
        <authorList>
            <person name="Aslett M."/>
        </authorList>
    </citation>
    <scope>NUCLEOTIDE SEQUENCE [LARGE SCALE GENOMIC DNA]</scope>
    <source>
        <strain evidence="5 6">Db11</strain>
    </source>
</reference>
<dbReference type="CDD" id="cd00383">
    <property type="entry name" value="trans_reg_C"/>
    <property type="match status" value="1"/>
</dbReference>
<dbReference type="InterPro" id="IPR016032">
    <property type="entry name" value="Sig_transdc_resp-reg_C-effctor"/>
</dbReference>
<dbReference type="PROSITE" id="PS51755">
    <property type="entry name" value="OMPR_PHOB"/>
    <property type="match status" value="1"/>
</dbReference>
<keyword evidence="3" id="KW-0472">Membrane</keyword>
<reference evidence="5 6" key="3">
    <citation type="journal article" date="2014" name="Genome Biol. Evol.">
        <title>Genome evolution and plasticity of Serratia marcescens, an important multidrug-resistant nosocomial pathogen.</title>
        <authorList>
            <person name="Iguchi A."/>
            <person name="Nagaya Y."/>
            <person name="Pradel E."/>
            <person name="Ooka T."/>
            <person name="Ogura Y."/>
            <person name="Katsura K."/>
            <person name="Kurokawa K."/>
            <person name="Oshima K."/>
            <person name="Hattori M."/>
            <person name="Parkhill J."/>
            <person name="Sebaihia M."/>
            <person name="Coulthurst S.J."/>
            <person name="Gotoh N."/>
            <person name="Thomson N.R."/>
            <person name="Ewbank J.J."/>
            <person name="Hayashi T."/>
        </authorList>
    </citation>
    <scope>NUCLEOTIDE SEQUENCE [LARGE SCALE GENOMIC DNA]</scope>
    <source>
        <strain evidence="5 6">Db11</strain>
    </source>
</reference>
<dbReference type="Gene3D" id="1.10.10.10">
    <property type="entry name" value="Winged helix-like DNA-binding domain superfamily/Winged helix DNA-binding domain"/>
    <property type="match status" value="1"/>
</dbReference>
<feature type="DNA-binding region" description="OmpR/PhoB-type" evidence="2">
    <location>
        <begin position="4"/>
        <end position="109"/>
    </location>
</feature>
<dbReference type="InterPro" id="IPR036388">
    <property type="entry name" value="WH-like_DNA-bd_sf"/>
</dbReference>
<dbReference type="EMBL" id="HG326223">
    <property type="protein sequence ID" value="CDG14992.1"/>
    <property type="molecule type" value="Genomic_DNA"/>
</dbReference>
<organism evidence="5 6">
    <name type="scientific">Serratia marcescens subsp. marcescens Db11</name>
    <dbReference type="NCBI Taxonomy" id="273526"/>
    <lineage>
        <taxon>Bacteria</taxon>
        <taxon>Pseudomonadati</taxon>
        <taxon>Pseudomonadota</taxon>
        <taxon>Gammaproteobacteria</taxon>
        <taxon>Enterobacterales</taxon>
        <taxon>Yersiniaceae</taxon>
        <taxon>Serratia</taxon>
    </lineage>
</organism>
<dbReference type="AlphaFoldDB" id="A0ABC9IQJ8"/>
<evidence type="ECO:0000259" key="4">
    <source>
        <dbReference type="PROSITE" id="PS51755"/>
    </source>
</evidence>
<evidence type="ECO:0000313" key="5">
    <source>
        <dbReference type="EMBL" id="CDG14992.1"/>
    </source>
</evidence>
<keyword evidence="1 2" id="KW-0238">DNA-binding</keyword>
<dbReference type="Proteomes" id="UP000018979">
    <property type="component" value="Chromosome I"/>
</dbReference>
<evidence type="ECO:0000256" key="1">
    <source>
        <dbReference type="ARBA" id="ARBA00023125"/>
    </source>
</evidence>
<name>A0ABC9IQJ8_SERMA</name>
<evidence type="ECO:0000256" key="2">
    <source>
        <dbReference type="PROSITE-ProRule" id="PRU01091"/>
    </source>
</evidence>
<sequence length="267" mass="29258">MPGDSFLEYIINNRLIYNENESCLSLKDDDGEPVMLTATLNRLLALLVRNNGTTLPRDMLLQQVWEVYGQVAANHNLNNNISMLRKLLAGMGEENLIVTQPKIGFRFAALELQAIGVEGAPAGPASPGRLGATEQAKSGGTFSLLRVVIMAVVTLLVGALYGWSSTSRTLPEATLGKFNRIGECRVQLLSRFHRAQSQDIDRVNLQQALASAGISCDRPAQVYYYNNDVLVPGVGQTNAIFFISYCPMTPIGGKRIQCENIYANRHV</sequence>
<proteinExistence type="predicted"/>
<dbReference type="KEGG" id="smac:SMDB11_4433"/>
<protein>
    <submittedName>
        <fullName evidence="5">Transcriptional regulator</fullName>
    </submittedName>
</protein>
<reference evidence="6" key="2">
    <citation type="submission" date="2013-11" db="EMBL/GenBank/DDBJ databases">
        <title>Genome sequences of clinical and environmental isolates of Serratia marcescens.</title>
        <authorList>
            <person name="Iguchi A."/>
            <person name="Komatsu H."/>
            <person name="Nagaya Y."/>
            <person name="Ogura Y."/>
            <person name="Katsura K."/>
            <person name="Kurokawa K."/>
            <person name="Ooka T."/>
            <person name="Hattori M."/>
            <person name="Gotoh N."/>
            <person name="Thomson N."/>
            <person name="Hayashi T."/>
        </authorList>
    </citation>
    <scope>NUCLEOTIDE SEQUENCE [LARGE SCALE GENOMIC DNA]</scope>
    <source>
        <strain evidence="6">Db11</strain>
    </source>
</reference>
<evidence type="ECO:0000256" key="3">
    <source>
        <dbReference type="SAM" id="Phobius"/>
    </source>
</evidence>